<keyword evidence="6" id="KW-1185">Reference proteome</keyword>
<feature type="domain" description="Protein-glutamine gamma-glutamyltransferase-like C-terminal" evidence="4">
    <location>
        <begin position="159"/>
        <end position="226"/>
    </location>
</feature>
<feature type="chain" id="PRO_5032751310" description="Protein-glutamine gamma-glutamyltransferase-like C-terminal domain-containing protein" evidence="3">
    <location>
        <begin position="24"/>
        <end position="240"/>
    </location>
</feature>
<evidence type="ECO:0000313" key="6">
    <source>
        <dbReference type="Proteomes" id="UP000530424"/>
    </source>
</evidence>
<dbReference type="Pfam" id="PF13559">
    <property type="entry name" value="DUF4129"/>
    <property type="match status" value="1"/>
</dbReference>
<evidence type="ECO:0000256" key="1">
    <source>
        <dbReference type="SAM" id="MobiDB-lite"/>
    </source>
</evidence>
<reference evidence="5 6" key="1">
    <citation type="submission" date="2020-07" db="EMBL/GenBank/DDBJ databases">
        <title>Sequencing the genomes of 1000 actinobacteria strains.</title>
        <authorList>
            <person name="Klenk H.-P."/>
        </authorList>
    </citation>
    <scope>NUCLEOTIDE SEQUENCE [LARGE SCALE GENOMIC DNA]</scope>
    <source>
        <strain evidence="5 6">DSM 103833</strain>
    </source>
</reference>
<feature type="transmembrane region" description="Helical" evidence="2">
    <location>
        <begin position="79"/>
        <end position="100"/>
    </location>
</feature>
<feature type="region of interest" description="Disordered" evidence="1">
    <location>
        <begin position="29"/>
        <end position="77"/>
    </location>
</feature>
<accession>A0A853BZU6</accession>
<dbReference type="EMBL" id="JACCFP010000001">
    <property type="protein sequence ID" value="NYJ00669.1"/>
    <property type="molecule type" value="Genomic_DNA"/>
</dbReference>
<sequence length="240" mass="25450">MGTSSWTTSVLAALALVLCAVVAATSERPPWPVLEAPSSPERSTQQDDATGGSEGQADRGEERPAPDEDSAGGGEPATAGGLLTLAVVVLASALVVVAALRLRLVRRRSRLTQRAGPRTGARPSVAEADTDEDDPLTTALDAGVRAVGEGVPRNAIVRAWLRLEDGVVSEHLPRRPADTPTELVTRALTAYRLDAEAIHRLAELYEEARFSAHPVTEAHRREAGRCLHRLLASVGEKAVR</sequence>
<keyword evidence="2" id="KW-0472">Membrane</keyword>
<evidence type="ECO:0000259" key="4">
    <source>
        <dbReference type="Pfam" id="PF13559"/>
    </source>
</evidence>
<evidence type="ECO:0000256" key="3">
    <source>
        <dbReference type="SAM" id="SignalP"/>
    </source>
</evidence>
<dbReference type="InterPro" id="IPR025403">
    <property type="entry name" value="TgpA-like_C"/>
</dbReference>
<evidence type="ECO:0000313" key="5">
    <source>
        <dbReference type="EMBL" id="NYJ00669.1"/>
    </source>
</evidence>
<feature type="signal peptide" evidence="3">
    <location>
        <begin position="1"/>
        <end position="23"/>
    </location>
</feature>
<gene>
    <name evidence="5" type="ORF">HNR19_001367</name>
</gene>
<feature type="compositionally biased region" description="Basic and acidic residues" evidence="1">
    <location>
        <begin position="56"/>
        <end position="66"/>
    </location>
</feature>
<keyword evidence="2" id="KW-0812">Transmembrane</keyword>
<keyword evidence="2" id="KW-1133">Transmembrane helix</keyword>
<dbReference type="Proteomes" id="UP000530424">
    <property type="component" value="Unassembled WGS sequence"/>
</dbReference>
<dbReference type="RefSeq" id="WP_179667224.1">
    <property type="nucleotide sequence ID" value="NZ_JACCFP010000001.1"/>
</dbReference>
<proteinExistence type="predicted"/>
<protein>
    <recommendedName>
        <fullName evidence="4">Protein-glutamine gamma-glutamyltransferase-like C-terminal domain-containing protein</fullName>
    </recommendedName>
</protein>
<evidence type="ECO:0000256" key="2">
    <source>
        <dbReference type="SAM" id="Phobius"/>
    </source>
</evidence>
<comment type="caution">
    <text evidence="5">The sequence shown here is derived from an EMBL/GenBank/DDBJ whole genome shotgun (WGS) entry which is preliminary data.</text>
</comment>
<organism evidence="5 6">
    <name type="scientific">Nocardioides thalensis</name>
    <dbReference type="NCBI Taxonomy" id="1914755"/>
    <lineage>
        <taxon>Bacteria</taxon>
        <taxon>Bacillati</taxon>
        <taxon>Actinomycetota</taxon>
        <taxon>Actinomycetes</taxon>
        <taxon>Propionibacteriales</taxon>
        <taxon>Nocardioidaceae</taxon>
        <taxon>Nocardioides</taxon>
    </lineage>
</organism>
<dbReference type="AlphaFoldDB" id="A0A853BZU6"/>
<keyword evidence="3" id="KW-0732">Signal</keyword>
<name>A0A853BZU6_9ACTN</name>
<feature type="region of interest" description="Disordered" evidence="1">
    <location>
        <begin position="111"/>
        <end position="136"/>
    </location>
</feature>